<evidence type="ECO:0000256" key="2">
    <source>
        <dbReference type="ARBA" id="ARBA00024867"/>
    </source>
</evidence>
<dbReference type="SMART" id="SM00448">
    <property type="entry name" value="REC"/>
    <property type="match status" value="1"/>
</dbReference>
<evidence type="ECO:0000256" key="1">
    <source>
        <dbReference type="ARBA" id="ARBA00018672"/>
    </source>
</evidence>
<dbReference type="InterPro" id="IPR007492">
    <property type="entry name" value="LytTR_DNA-bd_dom"/>
</dbReference>
<feature type="domain" description="Response regulatory" evidence="4">
    <location>
        <begin position="5"/>
        <end position="121"/>
    </location>
</feature>
<protein>
    <recommendedName>
        <fullName evidence="1">Stage 0 sporulation protein A homolog</fullName>
    </recommendedName>
</protein>
<dbReference type="SMART" id="SM00850">
    <property type="entry name" value="LytTR"/>
    <property type="match status" value="1"/>
</dbReference>
<dbReference type="Pfam" id="PF00072">
    <property type="entry name" value="Response_reg"/>
    <property type="match status" value="1"/>
</dbReference>
<dbReference type="SUPFAM" id="SSF52172">
    <property type="entry name" value="CheY-like"/>
    <property type="match status" value="1"/>
</dbReference>
<dbReference type="InterPro" id="IPR001789">
    <property type="entry name" value="Sig_transdc_resp-reg_receiver"/>
</dbReference>
<organism evidence="5 6">
    <name type="scientific">Kineothrix sedimenti</name>
    <dbReference type="NCBI Taxonomy" id="3123317"/>
    <lineage>
        <taxon>Bacteria</taxon>
        <taxon>Bacillati</taxon>
        <taxon>Bacillota</taxon>
        <taxon>Clostridia</taxon>
        <taxon>Lachnospirales</taxon>
        <taxon>Lachnospiraceae</taxon>
        <taxon>Kineothrix</taxon>
    </lineage>
</organism>
<dbReference type="PROSITE" id="PS50110">
    <property type="entry name" value="RESPONSE_REGULATORY"/>
    <property type="match status" value="1"/>
</dbReference>
<reference evidence="5 6" key="1">
    <citation type="submission" date="2024-02" db="EMBL/GenBank/DDBJ databases">
        <title>Bacterial strain from lacustrine sediment.</title>
        <authorList>
            <person name="Petit C."/>
            <person name="Fadhlaoui K."/>
        </authorList>
    </citation>
    <scope>NUCLEOTIDE SEQUENCE [LARGE SCALE GENOMIC DNA]</scope>
    <source>
        <strain evidence="5 6">IPX-CK</strain>
    </source>
</reference>
<evidence type="ECO:0000256" key="3">
    <source>
        <dbReference type="PROSITE-ProRule" id="PRU00169"/>
    </source>
</evidence>
<dbReference type="PANTHER" id="PTHR37299">
    <property type="entry name" value="TRANSCRIPTIONAL REGULATOR-RELATED"/>
    <property type="match status" value="1"/>
</dbReference>
<dbReference type="EMBL" id="CP146256">
    <property type="protein sequence ID" value="XAH72262.1"/>
    <property type="molecule type" value="Genomic_DNA"/>
</dbReference>
<dbReference type="RefSeq" id="WP_342755880.1">
    <property type="nucleotide sequence ID" value="NZ_CP146256.1"/>
</dbReference>
<sequence length="234" mass="27906">MLMIKIGICDDEKLITERLERMIGECLREIGQDYEIYTFLSGSGLLEKVQELDAVFLDVIMPVLNGYETGKQINKLNPGCRIIMATGETEHFEEAFKINAVWYLRKPFHKEGIMEALTRVINLSLGMKSVEVYKERNKYQILQRNIKYIRAYNSYTEYFAGNEIFRKEVSLKGAENELDMRLFFRIDKKYIVNILWIDKYKDEKIWIDRNEFILSRRRKSSFYKAYLLYQAEYT</sequence>
<dbReference type="GO" id="GO:0003677">
    <property type="term" value="F:DNA binding"/>
    <property type="evidence" value="ECO:0007669"/>
    <property type="project" value="UniProtKB-KW"/>
</dbReference>
<dbReference type="PANTHER" id="PTHR37299:SF1">
    <property type="entry name" value="STAGE 0 SPORULATION PROTEIN A HOMOLOG"/>
    <property type="match status" value="1"/>
</dbReference>
<dbReference type="Pfam" id="PF04397">
    <property type="entry name" value="LytTR"/>
    <property type="match status" value="1"/>
</dbReference>
<gene>
    <name evidence="5" type="ORF">V6984_12035</name>
</gene>
<dbReference type="Proteomes" id="UP001451571">
    <property type="component" value="Chromosome"/>
</dbReference>
<keyword evidence="6" id="KW-1185">Reference proteome</keyword>
<dbReference type="Gene3D" id="3.40.50.2300">
    <property type="match status" value="1"/>
</dbReference>
<evidence type="ECO:0000259" key="4">
    <source>
        <dbReference type="PROSITE" id="PS50110"/>
    </source>
</evidence>
<keyword evidence="5" id="KW-0238">DNA-binding</keyword>
<name>A0ABZ3ERG6_9FIRM</name>
<feature type="modified residue" description="4-aspartylphosphate" evidence="3">
    <location>
        <position position="58"/>
    </location>
</feature>
<dbReference type="Gene3D" id="2.40.50.1020">
    <property type="entry name" value="LytTr DNA-binding domain"/>
    <property type="match status" value="1"/>
</dbReference>
<evidence type="ECO:0000313" key="5">
    <source>
        <dbReference type="EMBL" id="XAH72262.1"/>
    </source>
</evidence>
<keyword evidence="3" id="KW-0597">Phosphoprotein</keyword>
<dbReference type="InterPro" id="IPR011006">
    <property type="entry name" value="CheY-like_superfamily"/>
</dbReference>
<evidence type="ECO:0000313" key="6">
    <source>
        <dbReference type="Proteomes" id="UP001451571"/>
    </source>
</evidence>
<dbReference type="InterPro" id="IPR046947">
    <property type="entry name" value="LytR-like"/>
</dbReference>
<comment type="function">
    <text evidence="2">May play the central regulatory role in sporulation. It may be an element of the effector pathway responsible for the activation of sporulation genes in response to nutritional stress. Spo0A may act in concert with spo0H (a sigma factor) to control the expression of some genes that are critical to the sporulation process.</text>
</comment>
<accession>A0ABZ3ERG6</accession>
<proteinExistence type="predicted"/>